<dbReference type="InterPro" id="IPR038157">
    <property type="entry name" value="FeoA_core_dom"/>
</dbReference>
<dbReference type="EMBL" id="JAFNJU010000001">
    <property type="protein sequence ID" value="MBO1263882.1"/>
    <property type="molecule type" value="Genomic_DNA"/>
</dbReference>
<reference evidence="3" key="1">
    <citation type="submission" date="2021-03" db="EMBL/GenBank/DDBJ databases">
        <title>Proteiniclasticum marinus sp. nov., isolated from tidal flat sediment.</title>
        <authorList>
            <person name="Namirimu T."/>
            <person name="Yang J.-A."/>
            <person name="Yang S.-H."/>
            <person name="Kim Y.-J."/>
            <person name="Kwon K.K."/>
        </authorList>
    </citation>
    <scope>NUCLEOTIDE SEQUENCE</scope>
    <source>
        <strain evidence="3">SCR006</strain>
    </source>
</reference>
<proteinExistence type="predicted"/>
<comment type="caution">
    <text evidence="3">The sequence shown here is derived from an EMBL/GenBank/DDBJ whole genome shotgun (WGS) entry which is preliminary data.</text>
</comment>
<dbReference type="Proteomes" id="UP000664218">
    <property type="component" value="Unassembled WGS sequence"/>
</dbReference>
<gene>
    <name evidence="3" type="ORF">J3A84_02330</name>
</gene>
<evidence type="ECO:0000313" key="3">
    <source>
        <dbReference type="EMBL" id="MBO1263882.1"/>
    </source>
</evidence>
<dbReference type="PANTHER" id="PTHR42954:SF2">
    <property type="entry name" value="FE(2+) TRANSPORT PROTEIN A"/>
    <property type="match status" value="1"/>
</dbReference>
<dbReference type="InterPro" id="IPR007167">
    <property type="entry name" value="Fe-transptr_FeoA-like"/>
</dbReference>
<dbReference type="InterPro" id="IPR052713">
    <property type="entry name" value="FeoA"/>
</dbReference>
<keyword evidence="1" id="KW-0408">Iron</keyword>
<feature type="domain" description="Ferrous iron transporter FeoA-like" evidence="2">
    <location>
        <begin position="1"/>
        <end position="73"/>
    </location>
</feature>
<sequence>MCVNDLKLGEKAFVRNVFGDEKLVKRLSALGCTEGCQIEVVNRAPFGDPIVLSLRGSSMAIRKKDAGSIMVEASF</sequence>
<dbReference type="RefSeq" id="WP_207598380.1">
    <property type="nucleotide sequence ID" value="NZ_JAFNJU010000001.1"/>
</dbReference>
<dbReference type="Gene3D" id="2.30.30.90">
    <property type="match status" value="1"/>
</dbReference>
<name>A0A939H480_9CLOT</name>
<dbReference type="AlphaFoldDB" id="A0A939H480"/>
<organism evidence="3 4">
    <name type="scientific">Proteiniclasticum aestuarii</name>
    <dbReference type="NCBI Taxonomy" id="2817862"/>
    <lineage>
        <taxon>Bacteria</taxon>
        <taxon>Bacillati</taxon>
        <taxon>Bacillota</taxon>
        <taxon>Clostridia</taxon>
        <taxon>Eubacteriales</taxon>
        <taxon>Clostridiaceae</taxon>
        <taxon>Proteiniclasticum</taxon>
    </lineage>
</organism>
<dbReference type="GO" id="GO:0046914">
    <property type="term" value="F:transition metal ion binding"/>
    <property type="evidence" value="ECO:0007669"/>
    <property type="project" value="InterPro"/>
</dbReference>
<protein>
    <submittedName>
        <fullName evidence="3">Ferrous iron transport protein A</fullName>
    </submittedName>
</protein>
<dbReference type="Pfam" id="PF04023">
    <property type="entry name" value="FeoA"/>
    <property type="match status" value="1"/>
</dbReference>
<evidence type="ECO:0000313" key="4">
    <source>
        <dbReference type="Proteomes" id="UP000664218"/>
    </source>
</evidence>
<accession>A0A939H480</accession>
<evidence type="ECO:0000256" key="1">
    <source>
        <dbReference type="ARBA" id="ARBA00023004"/>
    </source>
</evidence>
<evidence type="ECO:0000259" key="2">
    <source>
        <dbReference type="SMART" id="SM00899"/>
    </source>
</evidence>
<dbReference type="PANTHER" id="PTHR42954">
    <property type="entry name" value="FE(2+) TRANSPORT PROTEIN A"/>
    <property type="match status" value="1"/>
</dbReference>
<dbReference type="InterPro" id="IPR008988">
    <property type="entry name" value="Transcriptional_repressor_C"/>
</dbReference>
<dbReference type="SUPFAM" id="SSF50037">
    <property type="entry name" value="C-terminal domain of transcriptional repressors"/>
    <property type="match status" value="1"/>
</dbReference>
<keyword evidence="4" id="KW-1185">Reference proteome</keyword>
<dbReference type="SMART" id="SM00899">
    <property type="entry name" value="FeoA"/>
    <property type="match status" value="1"/>
</dbReference>